<dbReference type="Proteomes" id="UP000461288">
    <property type="component" value="Unassembled WGS sequence"/>
</dbReference>
<evidence type="ECO:0000259" key="6">
    <source>
        <dbReference type="PROSITE" id="PS50198"/>
    </source>
</evidence>
<dbReference type="SUPFAM" id="SSF54534">
    <property type="entry name" value="FKBP-like"/>
    <property type="match status" value="1"/>
</dbReference>
<evidence type="ECO:0000256" key="3">
    <source>
        <dbReference type="ARBA" id="ARBA00013194"/>
    </source>
</evidence>
<dbReference type="Pfam" id="PF00639">
    <property type="entry name" value="Rotamase"/>
    <property type="match status" value="1"/>
</dbReference>
<accession>A0A7X3HEL3</accession>
<dbReference type="PROSITE" id="PS50198">
    <property type="entry name" value="PPIC_PPIASE_2"/>
    <property type="match status" value="1"/>
</dbReference>
<evidence type="ECO:0000256" key="4">
    <source>
        <dbReference type="ARBA" id="ARBA00023110"/>
    </source>
</evidence>
<evidence type="ECO:0000313" key="8">
    <source>
        <dbReference type="Proteomes" id="UP000461288"/>
    </source>
</evidence>
<dbReference type="Gene3D" id="3.10.50.40">
    <property type="match status" value="1"/>
</dbReference>
<proteinExistence type="inferred from homology"/>
<evidence type="ECO:0000256" key="2">
    <source>
        <dbReference type="ARBA" id="ARBA00007656"/>
    </source>
</evidence>
<comment type="catalytic activity">
    <reaction evidence="1">
        <text>[protein]-peptidylproline (omega=180) = [protein]-peptidylproline (omega=0)</text>
        <dbReference type="Rhea" id="RHEA:16237"/>
        <dbReference type="Rhea" id="RHEA-COMP:10747"/>
        <dbReference type="Rhea" id="RHEA-COMP:10748"/>
        <dbReference type="ChEBI" id="CHEBI:83833"/>
        <dbReference type="ChEBI" id="CHEBI:83834"/>
        <dbReference type="EC" id="5.2.1.8"/>
    </reaction>
</comment>
<dbReference type="InterPro" id="IPR050245">
    <property type="entry name" value="PrsA_foldase"/>
</dbReference>
<comment type="similarity">
    <text evidence="2">Belongs to the PpiC/parvulin rotamase family.</text>
</comment>
<protein>
    <recommendedName>
        <fullName evidence="3">peptidylprolyl isomerase</fullName>
        <ecNumber evidence="3">5.2.1.8</ecNumber>
    </recommendedName>
</protein>
<reference evidence="7 8" key="1">
    <citation type="submission" date="2019-12" db="EMBL/GenBank/DDBJ databases">
        <title>Draft genome sequence of Pseudomonas otitidis recovered from a chicken carcass.</title>
        <authorList>
            <person name="Vieira T.R."/>
            <person name="Oliviera E.F.C."/>
            <person name="Silva N.M.V."/>
            <person name="Sambrano G.E."/>
            <person name="Cibulski S.P."/>
            <person name="Cardoso M.R.I."/>
        </authorList>
    </citation>
    <scope>NUCLEOTIDE SEQUENCE [LARGE SCALE GENOMIC DNA]</scope>
    <source>
        <strain evidence="7 8">25_K</strain>
    </source>
</reference>
<dbReference type="EC" id="5.2.1.8" evidence="3"/>
<dbReference type="EMBL" id="WTFN01000591">
    <property type="protein sequence ID" value="MWK60542.1"/>
    <property type="molecule type" value="Genomic_DNA"/>
</dbReference>
<keyword evidence="5 7" id="KW-0413">Isomerase</keyword>
<name>A0A7X3HEL3_9GAMM</name>
<feature type="non-terminal residue" evidence="7">
    <location>
        <position position="1"/>
    </location>
</feature>
<keyword evidence="4 5" id="KW-0697">Rotamase</keyword>
<feature type="non-terminal residue" evidence="7">
    <location>
        <position position="103"/>
    </location>
</feature>
<comment type="caution">
    <text evidence="7">The sequence shown here is derived from an EMBL/GenBank/DDBJ whole genome shotgun (WGS) entry which is preliminary data.</text>
</comment>
<dbReference type="GO" id="GO:0003755">
    <property type="term" value="F:peptidyl-prolyl cis-trans isomerase activity"/>
    <property type="evidence" value="ECO:0007669"/>
    <property type="project" value="UniProtKB-KW"/>
</dbReference>
<dbReference type="AlphaFoldDB" id="A0A7X3HEL3"/>
<evidence type="ECO:0000313" key="7">
    <source>
        <dbReference type="EMBL" id="MWK60542.1"/>
    </source>
</evidence>
<sequence>QVKDEITLAQIMIYPSLTEAHKQDLINRLKKIKQDILAGESFESQARIYSEDEGSAANGGLYKNINKGQMVKPFEAADLNLQENEISDNVESEFGYHIIQLLK</sequence>
<evidence type="ECO:0000256" key="5">
    <source>
        <dbReference type="PROSITE-ProRule" id="PRU00278"/>
    </source>
</evidence>
<evidence type="ECO:0000256" key="1">
    <source>
        <dbReference type="ARBA" id="ARBA00000971"/>
    </source>
</evidence>
<dbReference type="PANTHER" id="PTHR47245:SF2">
    <property type="entry name" value="PEPTIDYL-PROLYL CIS-TRANS ISOMERASE HP_0175-RELATED"/>
    <property type="match status" value="1"/>
</dbReference>
<dbReference type="PANTHER" id="PTHR47245">
    <property type="entry name" value="PEPTIDYLPROLYL ISOMERASE"/>
    <property type="match status" value="1"/>
</dbReference>
<feature type="domain" description="PpiC" evidence="6">
    <location>
        <begin position="3"/>
        <end position="103"/>
    </location>
</feature>
<gene>
    <name evidence="7" type="ORF">GO594_31720</name>
</gene>
<dbReference type="InterPro" id="IPR000297">
    <property type="entry name" value="PPIase_PpiC"/>
</dbReference>
<dbReference type="InterPro" id="IPR046357">
    <property type="entry name" value="PPIase_dom_sf"/>
</dbReference>
<organism evidence="7 8">
    <name type="scientific">Metapseudomonas otitidis</name>
    <dbReference type="NCBI Taxonomy" id="319939"/>
    <lineage>
        <taxon>Bacteria</taxon>
        <taxon>Pseudomonadati</taxon>
        <taxon>Pseudomonadota</taxon>
        <taxon>Gammaproteobacteria</taxon>
        <taxon>Pseudomonadales</taxon>
        <taxon>Pseudomonadaceae</taxon>
        <taxon>Metapseudomonas</taxon>
    </lineage>
</organism>